<evidence type="ECO:0000259" key="11">
    <source>
        <dbReference type="Pfam" id="PF00294"/>
    </source>
</evidence>
<dbReference type="STRING" id="161895.CPHO_12105"/>
<dbReference type="InterPro" id="IPR002173">
    <property type="entry name" value="Carboh/pur_kinase_PfkB_CS"/>
</dbReference>
<feature type="binding site" evidence="10">
    <location>
        <position position="238"/>
    </location>
    <ligand>
        <name>K(+)</name>
        <dbReference type="ChEBI" id="CHEBI:29103"/>
    </ligand>
</feature>
<feature type="binding site" evidence="10">
    <location>
        <position position="236"/>
    </location>
    <ligand>
        <name>K(+)</name>
        <dbReference type="ChEBI" id="CHEBI:29103"/>
    </ligand>
</feature>
<feature type="binding site" evidence="10">
    <location>
        <position position="272"/>
    </location>
    <ligand>
        <name>K(+)</name>
        <dbReference type="ChEBI" id="CHEBI:29103"/>
    </ligand>
</feature>
<comment type="cofactor">
    <cofactor evidence="10">
        <name>Mg(2+)</name>
        <dbReference type="ChEBI" id="CHEBI:18420"/>
    </cofactor>
</comment>
<keyword evidence="6 10" id="KW-0067">ATP-binding</keyword>
<name>A0A1L7D6M4_9CORY</name>
<dbReference type="EMBL" id="CP009249">
    <property type="protein sequence ID" value="APT93816.1"/>
    <property type="molecule type" value="Genomic_DNA"/>
</dbReference>
<evidence type="ECO:0000256" key="10">
    <source>
        <dbReference type="HAMAP-Rule" id="MF_01987"/>
    </source>
</evidence>
<evidence type="ECO:0000256" key="9">
    <source>
        <dbReference type="ARBA" id="ARBA00023277"/>
    </source>
</evidence>
<feature type="binding site" evidence="10">
    <location>
        <position position="126"/>
    </location>
    <ligand>
        <name>substrate</name>
    </ligand>
</feature>
<evidence type="ECO:0000313" key="13">
    <source>
        <dbReference type="Proteomes" id="UP000185491"/>
    </source>
</evidence>
<dbReference type="GO" id="GO:0019303">
    <property type="term" value="P:D-ribose catabolic process"/>
    <property type="evidence" value="ECO:0007669"/>
    <property type="project" value="UniProtKB-UniPathway"/>
</dbReference>
<feature type="binding site" evidence="10">
    <location>
        <begin position="25"/>
        <end position="29"/>
    </location>
    <ligand>
        <name>substrate</name>
    </ligand>
</feature>
<keyword evidence="3 10" id="KW-0479">Metal-binding</keyword>
<comment type="caution">
    <text evidence="10">Lacks conserved residue(s) required for the propagation of feature annotation.</text>
</comment>
<feature type="site" description="Important for substrate specificity" evidence="10">
    <location>
        <position position="1"/>
    </location>
</feature>
<feature type="binding site" evidence="10">
    <location>
        <position position="242"/>
    </location>
    <ligand>
        <name>substrate</name>
    </ligand>
</feature>
<dbReference type="UniPathway" id="UPA00916">
    <property type="reaction ID" value="UER00889"/>
</dbReference>
<evidence type="ECO:0000256" key="8">
    <source>
        <dbReference type="ARBA" id="ARBA00022958"/>
    </source>
</evidence>
<evidence type="ECO:0000256" key="1">
    <source>
        <dbReference type="ARBA" id="ARBA00005380"/>
    </source>
</evidence>
<keyword evidence="2 10" id="KW-0808">Transferase</keyword>
<dbReference type="Pfam" id="PF00294">
    <property type="entry name" value="PfkB"/>
    <property type="match status" value="1"/>
</dbReference>
<feature type="binding site" evidence="10">
    <location>
        <position position="277"/>
    </location>
    <ligand>
        <name>K(+)</name>
        <dbReference type="ChEBI" id="CHEBI:29103"/>
    </ligand>
</feature>
<keyword evidence="9 10" id="KW-0119">Carbohydrate metabolism</keyword>
<evidence type="ECO:0000256" key="5">
    <source>
        <dbReference type="ARBA" id="ARBA00022777"/>
    </source>
</evidence>
<dbReference type="PROSITE" id="PS00584">
    <property type="entry name" value="PFKB_KINASES_2"/>
    <property type="match status" value="1"/>
</dbReference>
<organism evidence="12 13">
    <name type="scientific">Corynebacterium phocae</name>
    <dbReference type="NCBI Taxonomy" id="161895"/>
    <lineage>
        <taxon>Bacteria</taxon>
        <taxon>Bacillati</taxon>
        <taxon>Actinomycetota</taxon>
        <taxon>Actinomycetes</taxon>
        <taxon>Mycobacteriales</taxon>
        <taxon>Corynebacteriaceae</taxon>
        <taxon>Corynebacterium</taxon>
    </lineage>
</organism>
<evidence type="ECO:0000256" key="4">
    <source>
        <dbReference type="ARBA" id="ARBA00022741"/>
    </source>
</evidence>
<dbReference type="InterPro" id="IPR029056">
    <property type="entry name" value="Ribokinase-like"/>
</dbReference>
<comment type="similarity">
    <text evidence="1">Belongs to the carbohydrate kinase pfkB family.</text>
</comment>
<dbReference type="KEGG" id="cpho:CPHO_12105"/>
<keyword evidence="5 10" id="KW-0418">Kinase</keyword>
<comment type="subcellular location">
    <subcellularLocation>
        <location evidence="10">Cytoplasm</location>
    </subcellularLocation>
</comment>
<dbReference type="PANTHER" id="PTHR10584">
    <property type="entry name" value="SUGAR KINASE"/>
    <property type="match status" value="1"/>
</dbReference>
<dbReference type="GO" id="GO:0005829">
    <property type="term" value="C:cytosol"/>
    <property type="evidence" value="ECO:0007669"/>
    <property type="project" value="TreeGrafter"/>
</dbReference>
<dbReference type="InterPro" id="IPR002139">
    <property type="entry name" value="Ribo/fructo_kinase"/>
</dbReference>
<keyword evidence="4 10" id="KW-0547">Nucleotide-binding</keyword>
<accession>A0A1L7D6M4</accession>
<comment type="similarity">
    <text evidence="10">Belongs to the carbohydrate kinase PfkB family. Deoxyribokinase subfamily.</text>
</comment>
<protein>
    <recommendedName>
        <fullName evidence="10">Deoxyribokinase</fullName>
        <shortName evidence="10">dRK</shortName>
        <ecNumber evidence="10">2.7.1.229</ecNumber>
    </recommendedName>
    <alternativeName>
        <fullName evidence="10">ATP:2-deoxy-D-ribose 5-phosphotransferase</fullName>
    </alternativeName>
</protein>
<dbReference type="PRINTS" id="PR00990">
    <property type="entry name" value="RIBOKINASE"/>
</dbReference>
<dbReference type="HAMAP" id="MF_01987">
    <property type="entry name" value="Ribokinase"/>
    <property type="match status" value="1"/>
</dbReference>
<dbReference type="SUPFAM" id="SSF53613">
    <property type="entry name" value="Ribokinase-like"/>
    <property type="match status" value="1"/>
</dbReference>
<evidence type="ECO:0000256" key="2">
    <source>
        <dbReference type="ARBA" id="ARBA00022679"/>
    </source>
</evidence>
<dbReference type="PANTHER" id="PTHR10584:SF166">
    <property type="entry name" value="RIBOKINASE"/>
    <property type="match status" value="1"/>
</dbReference>
<dbReference type="GO" id="GO:0046872">
    <property type="term" value="F:metal ion binding"/>
    <property type="evidence" value="ECO:0007669"/>
    <property type="project" value="UniProtKB-KW"/>
</dbReference>
<gene>
    <name evidence="10" type="primary">deoK</name>
    <name evidence="12" type="ORF">CPHO_12105</name>
</gene>
<feature type="active site" description="Proton acceptor" evidence="10">
    <location>
        <position position="242"/>
    </location>
</feature>
<evidence type="ECO:0000256" key="7">
    <source>
        <dbReference type="ARBA" id="ARBA00022842"/>
    </source>
</evidence>
<keyword evidence="10" id="KW-0963">Cytoplasm</keyword>
<proteinExistence type="inferred from homology"/>
<dbReference type="Proteomes" id="UP000185491">
    <property type="component" value="Chromosome"/>
</dbReference>
<comment type="subunit">
    <text evidence="10">Homodimer.</text>
</comment>
<dbReference type="AlphaFoldDB" id="A0A1L7D6M4"/>
<comment type="catalytic activity">
    <reaction evidence="10">
        <text>2-deoxy-D-ribose + ATP = 2-deoxy-D-ribose 5-phosphate + ADP + H(+)</text>
        <dbReference type="Rhea" id="RHEA:30871"/>
        <dbReference type="ChEBI" id="CHEBI:15378"/>
        <dbReference type="ChEBI" id="CHEBI:30616"/>
        <dbReference type="ChEBI" id="CHEBI:62877"/>
        <dbReference type="ChEBI" id="CHEBI:90761"/>
        <dbReference type="ChEBI" id="CHEBI:456216"/>
        <dbReference type="EC" id="2.7.1.229"/>
    </reaction>
</comment>
<keyword evidence="8 10" id="KW-0630">Potassium</keyword>
<dbReference type="InterPro" id="IPR011877">
    <property type="entry name" value="Ribokinase"/>
</dbReference>
<feature type="binding site" evidence="10">
    <location>
        <begin position="208"/>
        <end position="213"/>
    </location>
    <ligand>
        <name>ATP</name>
        <dbReference type="ChEBI" id="CHEBI:30616"/>
    </ligand>
</feature>
<feature type="binding site" evidence="10">
    <location>
        <position position="170"/>
    </location>
    <ligand>
        <name>ATP</name>
        <dbReference type="ChEBI" id="CHEBI:30616"/>
    </ligand>
</feature>
<evidence type="ECO:0000256" key="3">
    <source>
        <dbReference type="ARBA" id="ARBA00022723"/>
    </source>
</evidence>
<evidence type="ECO:0000313" key="12">
    <source>
        <dbReference type="EMBL" id="APT93816.1"/>
    </source>
</evidence>
<dbReference type="GO" id="GO:0004747">
    <property type="term" value="F:ribokinase activity"/>
    <property type="evidence" value="ECO:0007669"/>
    <property type="project" value="InterPro"/>
</dbReference>
<reference evidence="12 13" key="1">
    <citation type="submission" date="2014-08" db="EMBL/GenBank/DDBJ databases">
        <title>Complete genome sequence of Corynebacterium phocae M408/89/1(T)(=DSM 44612(T)), isolated from the common seal (Phoca vitulina).</title>
        <authorList>
            <person name="Ruckert C."/>
            <person name="Albersmeier A."/>
            <person name="Winkler A."/>
            <person name="Kalinowski J."/>
        </authorList>
    </citation>
    <scope>NUCLEOTIDE SEQUENCE [LARGE SCALE GENOMIC DNA]</scope>
    <source>
        <strain evidence="12 13">M408/89/1</strain>
    </source>
</reference>
<keyword evidence="7 10" id="KW-0460">Magnesium</keyword>
<keyword evidence="13" id="KW-1185">Reference proteome</keyword>
<dbReference type="InterPro" id="IPR011611">
    <property type="entry name" value="PfkB_dom"/>
</dbReference>
<dbReference type="GO" id="GO:0005524">
    <property type="term" value="F:ATP binding"/>
    <property type="evidence" value="ECO:0007669"/>
    <property type="project" value="UniProtKB-UniRule"/>
</dbReference>
<evidence type="ECO:0000256" key="6">
    <source>
        <dbReference type="ARBA" id="ARBA00022840"/>
    </source>
</evidence>
<dbReference type="CDD" id="cd01174">
    <property type="entry name" value="ribokinase"/>
    <property type="match status" value="1"/>
</dbReference>
<dbReference type="Gene3D" id="3.40.1190.20">
    <property type="match status" value="1"/>
</dbReference>
<sequence>MVSVDRHPMPGETLMGSGGEILAGGKGANQAVAAALRGAQVSFVGAVGDDPYAEPALEHLRSSGVNLDHVERLEATSTGLAVITVAADGENTIIVIPGANHAVDSGFVQQHAEVIAGADVVLLQGEIPSDGFGEAVALASNSGSRVVVNLAPVVEVDPDLLRRANPLIVNEHEAGLVARQLGIVEMPTSPDEVVATLLKLGFASVVLTLGARGAVVTEAGTPGIAHIPTPNITAVDTTGAGDAFTGALVAKLLEGSSLPSAAQHAARVGAFAALSPGAQPSYPKSTDKLPEV</sequence>
<comment type="function">
    <text evidence="10">Catalyzes the ATP-dependent phosphorylation of 2-deoxy-D-ribose to 2-deoxy-D-ribose 5-phosphate (dRib-5P), allowing the use of deoxyribose as the sole carbon source.</text>
</comment>
<feature type="domain" description="Carbohydrate kinase PfkB" evidence="11">
    <location>
        <begin position="11"/>
        <end position="284"/>
    </location>
</feature>
<feature type="binding site" evidence="10">
    <location>
        <position position="281"/>
    </location>
    <ligand>
        <name>K(+)</name>
        <dbReference type="ChEBI" id="CHEBI:29103"/>
    </ligand>
</feature>
<dbReference type="EC" id="2.7.1.229" evidence="10"/>
<feature type="binding site" evidence="10">
    <location>
        <begin position="241"/>
        <end position="242"/>
    </location>
    <ligand>
        <name>ATP</name>
        <dbReference type="ChEBI" id="CHEBI:30616"/>
    </ligand>
</feature>
<feature type="binding site" evidence="10">
    <location>
        <position position="275"/>
    </location>
    <ligand>
        <name>K(+)</name>
        <dbReference type="ChEBI" id="CHEBI:29103"/>
    </ligand>
</feature>